<feature type="binding site" evidence="12 15">
    <location>
        <position position="47"/>
    </location>
    <ligand>
        <name>pyruvate</name>
        <dbReference type="ChEBI" id="CHEBI:15361"/>
    </ligand>
</feature>
<dbReference type="GO" id="GO:0019877">
    <property type="term" value="P:diaminopimelate biosynthetic process"/>
    <property type="evidence" value="ECO:0007669"/>
    <property type="project" value="UniProtKB-UniRule"/>
</dbReference>
<protein>
    <recommendedName>
        <fullName evidence="4 12">4-hydroxy-tetrahydrodipicolinate synthase</fullName>
        <shortName evidence="12">HTPA synthase</shortName>
        <ecNumber evidence="4 12">4.3.3.7</ecNumber>
    </recommendedName>
</protein>
<dbReference type="InterPro" id="IPR002220">
    <property type="entry name" value="DapA-like"/>
</dbReference>
<reference evidence="16 17" key="1">
    <citation type="submission" date="2018-06" db="EMBL/GenBank/DDBJ databases">
        <title>The draft genome sequence of Crocinitomix sp. SM1701.</title>
        <authorList>
            <person name="Zhang X."/>
        </authorList>
    </citation>
    <scope>NUCLEOTIDE SEQUENCE [LARGE SCALE GENOMIC DNA]</scope>
    <source>
        <strain evidence="16 17">SM1701</strain>
    </source>
</reference>
<comment type="caution">
    <text evidence="12">Was originally thought to be a dihydrodipicolinate synthase (DHDPS), catalyzing the condensation of (S)-aspartate-beta-semialdehyde [(S)-ASA] and pyruvate to dihydrodipicolinate (DHDP). However, it was shown in E.coli that the product of the enzymatic reaction is not dihydrodipicolinate but in fact (4S)-4-hydroxy-2,3,4,5-tetrahydro-(2S)-dipicolinic acid (HTPA), and that the consecutive dehydration reaction leading to DHDP is not spontaneous but catalyzed by DapB.</text>
</comment>
<dbReference type="HAMAP" id="MF_00418">
    <property type="entry name" value="DapA"/>
    <property type="match status" value="1"/>
</dbReference>
<evidence type="ECO:0000256" key="14">
    <source>
        <dbReference type="PIRSR" id="PIRSR001365-1"/>
    </source>
</evidence>
<dbReference type="PANTHER" id="PTHR12128:SF66">
    <property type="entry name" value="4-HYDROXY-2-OXOGLUTARATE ALDOLASE, MITOCHONDRIAL"/>
    <property type="match status" value="1"/>
</dbReference>
<dbReference type="Gene3D" id="3.20.20.70">
    <property type="entry name" value="Aldolase class I"/>
    <property type="match status" value="1"/>
</dbReference>
<evidence type="ECO:0000256" key="5">
    <source>
        <dbReference type="ARBA" id="ARBA00022490"/>
    </source>
</evidence>
<feature type="active site" description="Schiff-base intermediate with substrate" evidence="12 14">
    <location>
        <position position="164"/>
    </location>
</feature>
<evidence type="ECO:0000256" key="4">
    <source>
        <dbReference type="ARBA" id="ARBA00012086"/>
    </source>
</evidence>
<keyword evidence="9 12" id="KW-0456">Lyase</keyword>
<dbReference type="NCBIfam" id="TIGR00674">
    <property type="entry name" value="dapA"/>
    <property type="match status" value="1"/>
</dbReference>
<keyword evidence="7 12" id="KW-0220">Diaminopimelate biosynthesis</keyword>
<evidence type="ECO:0000256" key="6">
    <source>
        <dbReference type="ARBA" id="ARBA00022605"/>
    </source>
</evidence>
<dbReference type="SMART" id="SM01130">
    <property type="entry name" value="DHDPS"/>
    <property type="match status" value="1"/>
</dbReference>
<keyword evidence="5 12" id="KW-0963">Cytoplasm</keyword>
<dbReference type="PIRSF" id="PIRSF001365">
    <property type="entry name" value="DHDPS"/>
    <property type="match status" value="1"/>
</dbReference>
<comment type="caution">
    <text evidence="16">The sequence shown here is derived from an EMBL/GenBank/DDBJ whole genome shotgun (WGS) entry which is preliminary data.</text>
</comment>
<feature type="active site" description="Proton donor/acceptor" evidence="12 14">
    <location>
        <position position="135"/>
    </location>
</feature>
<dbReference type="InterPro" id="IPR020625">
    <property type="entry name" value="Schiff_base-form_aldolases_AS"/>
</dbReference>
<dbReference type="PROSITE" id="PS00666">
    <property type="entry name" value="DHDPS_2"/>
    <property type="match status" value="1"/>
</dbReference>
<feature type="site" description="Part of a proton relay during catalysis" evidence="12">
    <location>
        <position position="109"/>
    </location>
</feature>
<evidence type="ECO:0000256" key="9">
    <source>
        <dbReference type="ARBA" id="ARBA00023239"/>
    </source>
</evidence>
<name>A0A2W1NGI9_9FLAO</name>
<organism evidence="16 17">
    <name type="scientific">Putridiphycobacter roseus</name>
    <dbReference type="NCBI Taxonomy" id="2219161"/>
    <lineage>
        <taxon>Bacteria</taxon>
        <taxon>Pseudomonadati</taxon>
        <taxon>Bacteroidota</taxon>
        <taxon>Flavobacteriia</taxon>
        <taxon>Flavobacteriales</taxon>
        <taxon>Crocinitomicaceae</taxon>
        <taxon>Putridiphycobacter</taxon>
    </lineage>
</organism>
<dbReference type="OrthoDB" id="9782828at2"/>
<evidence type="ECO:0000256" key="12">
    <source>
        <dbReference type="HAMAP-Rule" id="MF_00418"/>
    </source>
</evidence>
<dbReference type="Pfam" id="PF00701">
    <property type="entry name" value="DHDPS"/>
    <property type="match status" value="1"/>
</dbReference>
<dbReference type="GO" id="GO:0005829">
    <property type="term" value="C:cytosol"/>
    <property type="evidence" value="ECO:0007669"/>
    <property type="project" value="TreeGrafter"/>
</dbReference>
<comment type="similarity">
    <text evidence="3 12 13">Belongs to the DapA family.</text>
</comment>
<feature type="binding site" evidence="12 15">
    <location>
        <position position="206"/>
    </location>
    <ligand>
        <name>pyruvate</name>
        <dbReference type="ChEBI" id="CHEBI:15361"/>
    </ligand>
</feature>
<comment type="subcellular location">
    <subcellularLocation>
        <location evidence="12">Cytoplasm</location>
    </subcellularLocation>
</comment>
<keyword evidence="17" id="KW-1185">Reference proteome</keyword>
<dbReference type="GO" id="GO:0008840">
    <property type="term" value="F:4-hydroxy-tetrahydrodipicolinate synthase activity"/>
    <property type="evidence" value="ECO:0007669"/>
    <property type="project" value="UniProtKB-UniRule"/>
</dbReference>
<comment type="function">
    <text evidence="1 12">Catalyzes the condensation of (S)-aspartate-beta-semialdehyde [(S)-ASA] and pyruvate to 4-hydroxy-tetrahydrodipicolinate (HTPA).</text>
</comment>
<dbReference type="EMBL" id="QKSB01000002">
    <property type="protein sequence ID" value="PZE18223.1"/>
    <property type="molecule type" value="Genomic_DNA"/>
</dbReference>
<proteinExistence type="inferred from homology"/>
<evidence type="ECO:0000313" key="17">
    <source>
        <dbReference type="Proteomes" id="UP000249248"/>
    </source>
</evidence>
<comment type="subunit">
    <text evidence="12">Homotetramer; dimer of dimers.</text>
</comment>
<evidence type="ECO:0000256" key="7">
    <source>
        <dbReference type="ARBA" id="ARBA00022915"/>
    </source>
</evidence>
<dbReference type="CDD" id="cd00950">
    <property type="entry name" value="DHDPS"/>
    <property type="match status" value="1"/>
</dbReference>
<dbReference type="InterPro" id="IPR005263">
    <property type="entry name" value="DapA"/>
</dbReference>
<dbReference type="PANTHER" id="PTHR12128">
    <property type="entry name" value="DIHYDRODIPICOLINATE SYNTHASE"/>
    <property type="match status" value="1"/>
</dbReference>
<keyword evidence="6 12" id="KW-0028">Amino-acid biosynthesis</keyword>
<evidence type="ECO:0000256" key="15">
    <source>
        <dbReference type="PIRSR" id="PIRSR001365-2"/>
    </source>
</evidence>
<sequence>MINLKGLGVAMVTPFNADMSIDFESLKKLTHYLIDNGVHYLVVQGTTGESPVLSEQEKLAVLDTVIKENAGRLPIVYGIGGNNTQQVAKQLAEFDVPGVDAILSVSPYYSKPTQEGIFQHFKTLAANSKLPIILYNVPGRTSSNMLPETTLRLAKTCENIIGIKEACGDLNQVMHLIKDKPMDFYIISGDDDLALPFINIGGDGVISVIGNGLPKAFSNMINAALNNDIITARKFHYQCFPLIYHLFSEGNPAGIKEVLKYYNITETTVRLPLMNVSATTKGKIVEILNNL</sequence>
<dbReference type="UniPathway" id="UPA00034">
    <property type="reaction ID" value="UER00017"/>
</dbReference>
<dbReference type="RefSeq" id="WP_111062376.1">
    <property type="nucleotide sequence ID" value="NZ_JBHUCU010000002.1"/>
</dbReference>
<dbReference type="PRINTS" id="PR00146">
    <property type="entry name" value="DHPICSNTHASE"/>
</dbReference>
<dbReference type="AlphaFoldDB" id="A0A2W1NGI9"/>
<keyword evidence="8 12" id="KW-0457">Lysine biosynthesis</keyword>
<dbReference type="SUPFAM" id="SSF51569">
    <property type="entry name" value="Aldolase"/>
    <property type="match status" value="1"/>
</dbReference>
<feature type="site" description="Part of a proton relay during catalysis" evidence="12">
    <location>
        <position position="46"/>
    </location>
</feature>
<evidence type="ECO:0000256" key="8">
    <source>
        <dbReference type="ARBA" id="ARBA00023154"/>
    </source>
</evidence>
<evidence type="ECO:0000256" key="1">
    <source>
        <dbReference type="ARBA" id="ARBA00003294"/>
    </source>
</evidence>
<keyword evidence="10 12" id="KW-0704">Schiff base</keyword>
<accession>A0A2W1NGI9</accession>
<evidence type="ECO:0000256" key="2">
    <source>
        <dbReference type="ARBA" id="ARBA00005120"/>
    </source>
</evidence>
<dbReference type="EC" id="4.3.3.7" evidence="4 12"/>
<evidence type="ECO:0000256" key="10">
    <source>
        <dbReference type="ARBA" id="ARBA00023270"/>
    </source>
</evidence>
<dbReference type="GO" id="GO:0009089">
    <property type="term" value="P:lysine biosynthetic process via diaminopimelate"/>
    <property type="evidence" value="ECO:0007669"/>
    <property type="project" value="UniProtKB-UniRule"/>
</dbReference>
<evidence type="ECO:0000256" key="11">
    <source>
        <dbReference type="ARBA" id="ARBA00047836"/>
    </source>
</evidence>
<evidence type="ECO:0000256" key="13">
    <source>
        <dbReference type="PIRNR" id="PIRNR001365"/>
    </source>
</evidence>
<dbReference type="Proteomes" id="UP000249248">
    <property type="component" value="Unassembled WGS sequence"/>
</dbReference>
<dbReference type="InterPro" id="IPR013785">
    <property type="entry name" value="Aldolase_TIM"/>
</dbReference>
<evidence type="ECO:0000256" key="3">
    <source>
        <dbReference type="ARBA" id="ARBA00007592"/>
    </source>
</evidence>
<evidence type="ECO:0000313" key="16">
    <source>
        <dbReference type="EMBL" id="PZE18223.1"/>
    </source>
</evidence>
<gene>
    <name evidence="12" type="primary">dapA</name>
    <name evidence="16" type="ORF">DNU06_06300</name>
</gene>
<comment type="pathway">
    <text evidence="2 12">Amino-acid biosynthesis; L-lysine biosynthesis via DAP pathway; (S)-tetrahydrodipicolinate from L-aspartate: step 3/4.</text>
</comment>
<comment type="catalytic activity">
    <reaction evidence="11 12">
        <text>L-aspartate 4-semialdehyde + pyruvate = (2S,4S)-4-hydroxy-2,3,4,5-tetrahydrodipicolinate + H2O + H(+)</text>
        <dbReference type="Rhea" id="RHEA:34171"/>
        <dbReference type="ChEBI" id="CHEBI:15361"/>
        <dbReference type="ChEBI" id="CHEBI:15377"/>
        <dbReference type="ChEBI" id="CHEBI:15378"/>
        <dbReference type="ChEBI" id="CHEBI:67139"/>
        <dbReference type="ChEBI" id="CHEBI:537519"/>
        <dbReference type="EC" id="4.3.3.7"/>
    </reaction>
</comment>